<dbReference type="PRINTS" id="PR00672">
    <property type="entry name" value="INHIBINBC"/>
</dbReference>
<evidence type="ECO:0000256" key="3">
    <source>
        <dbReference type="ARBA" id="ARBA00006656"/>
    </source>
</evidence>
<dbReference type="GO" id="GO:0005125">
    <property type="term" value="F:cytokine activity"/>
    <property type="evidence" value="ECO:0007669"/>
    <property type="project" value="TreeGrafter"/>
</dbReference>
<comment type="caution">
    <text evidence="14">The sequence shown here is derived from an EMBL/GenBank/DDBJ whole genome shotgun (WGS) entry which is preliminary data.</text>
</comment>
<dbReference type="AlphaFoldDB" id="A0A8T2KA88"/>
<dbReference type="InterPro" id="IPR001111">
    <property type="entry name" value="TGF-b_propeptide"/>
</dbReference>
<dbReference type="GO" id="GO:0008083">
    <property type="term" value="F:growth factor activity"/>
    <property type="evidence" value="ECO:0007669"/>
    <property type="project" value="UniProtKB-KW"/>
</dbReference>
<feature type="chain" id="PRO_5035733338" description="TGF-beta family profile domain-containing protein" evidence="12">
    <location>
        <begin position="28"/>
        <end position="366"/>
    </location>
</feature>
<gene>
    <name evidence="14" type="ORF">GDO86_004349</name>
</gene>
<dbReference type="Gene3D" id="2.10.90.10">
    <property type="entry name" value="Cystine-knot cytokines"/>
    <property type="match status" value="1"/>
</dbReference>
<dbReference type="EMBL" id="JAACNH010000002">
    <property type="protein sequence ID" value="KAG8452530.1"/>
    <property type="molecule type" value="Genomic_DNA"/>
</dbReference>
<keyword evidence="7 11" id="KW-0339">Growth factor</keyword>
<dbReference type="SUPFAM" id="SSF57501">
    <property type="entry name" value="Cystine-knot cytokines"/>
    <property type="match status" value="1"/>
</dbReference>
<accession>A0A8T2KA88</accession>
<dbReference type="PANTHER" id="PTHR11848:SF6">
    <property type="entry name" value="INHIBIN BETA E CHAIN"/>
    <property type="match status" value="1"/>
</dbReference>
<evidence type="ECO:0000256" key="1">
    <source>
        <dbReference type="ARBA" id="ARBA00002588"/>
    </source>
</evidence>
<comment type="subcellular location">
    <subcellularLocation>
        <location evidence="2">Secreted</location>
    </subcellularLocation>
</comment>
<feature type="domain" description="TGF-beta family profile" evidence="13">
    <location>
        <begin position="249"/>
        <end position="366"/>
    </location>
</feature>
<dbReference type="SMART" id="SM00204">
    <property type="entry name" value="TGFB"/>
    <property type="match status" value="1"/>
</dbReference>
<dbReference type="InterPro" id="IPR017948">
    <property type="entry name" value="TGFb_CS"/>
</dbReference>
<dbReference type="PROSITE" id="PS00250">
    <property type="entry name" value="TGF_BETA_1"/>
    <property type="match status" value="1"/>
</dbReference>
<dbReference type="Pfam" id="PF00688">
    <property type="entry name" value="TGFb_propeptide"/>
    <property type="match status" value="1"/>
</dbReference>
<dbReference type="Proteomes" id="UP000812440">
    <property type="component" value="Chromosome 2"/>
</dbReference>
<reference evidence="14" key="1">
    <citation type="thesis" date="2020" institute="ProQuest LLC" country="789 East Eisenhower Parkway, Ann Arbor, MI, USA">
        <title>Comparative Genomics and Chromosome Evolution.</title>
        <authorList>
            <person name="Mudd A.B."/>
        </authorList>
    </citation>
    <scope>NUCLEOTIDE SEQUENCE</scope>
    <source>
        <strain evidence="14">Female2</strain>
        <tissue evidence="14">Blood</tissue>
    </source>
</reference>
<sequence length="366" mass="41505">MALRFQRGGICFYFLTLLGAWAASTQGLLKKSQCPSCGVQDKGVMMELAKQQILQKLHLKERPNITHPIPRGAVVNALRRLHLTKPKMEGLFGSLKWDSSTESSETDQQSYEIISFAQSEYNNETSTTLNFQFTRDTEQSIHVLQAHLWLFFKPNRTSKQNETVSLYLIQEESQRVLISEKTLETKWNGWQTFALKSMVQTFFDGGNKSLKLEVSCEGCQDLPVLVNPNDSHQPFLVAQAKVHEQSHHAAKRSLNCDQNSNLCCRKDYYVDFKDIGWNDWIIKPEGYQINYCMGLCPMHIAGAPGMAASFHTTVFNLIKANNIQTAVNSCCVPTKRRPLSMLYFDRNNNILKTDIADMIVEACGCS</sequence>
<dbReference type="GO" id="GO:0005615">
    <property type="term" value="C:extracellular space"/>
    <property type="evidence" value="ECO:0007669"/>
    <property type="project" value="TreeGrafter"/>
</dbReference>
<dbReference type="FunFam" id="2.60.120.970:FF:000028">
    <property type="entry name" value="Inhibin subunit beta C"/>
    <property type="match status" value="1"/>
</dbReference>
<evidence type="ECO:0000259" key="13">
    <source>
        <dbReference type="PROSITE" id="PS51362"/>
    </source>
</evidence>
<dbReference type="InterPro" id="IPR001318">
    <property type="entry name" value="Inhibin_betaC"/>
</dbReference>
<evidence type="ECO:0000256" key="11">
    <source>
        <dbReference type="RuleBase" id="RU000354"/>
    </source>
</evidence>
<evidence type="ECO:0000256" key="10">
    <source>
        <dbReference type="ARBA" id="ARBA00026046"/>
    </source>
</evidence>
<evidence type="ECO:0000256" key="8">
    <source>
        <dbReference type="ARBA" id="ARBA00023157"/>
    </source>
</evidence>
<evidence type="ECO:0000256" key="5">
    <source>
        <dbReference type="ARBA" id="ARBA00022702"/>
    </source>
</evidence>
<organism evidence="14 15">
    <name type="scientific">Hymenochirus boettgeri</name>
    <name type="common">Congo dwarf clawed frog</name>
    <dbReference type="NCBI Taxonomy" id="247094"/>
    <lineage>
        <taxon>Eukaryota</taxon>
        <taxon>Metazoa</taxon>
        <taxon>Chordata</taxon>
        <taxon>Craniata</taxon>
        <taxon>Vertebrata</taxon>
        <taxon>Euteleostomi</taxon>
        <taxon>Amphibia</taxon>
        <taxon>Batrachia</taxon>
        <taxon>Anura</taxon>
        <taxon>Pipoidea</taxon>
        <taxon>Pipidae</taxon>
        <taxon>Pipinae</taxon>
        <taxon>Hymenochirus</taxon>
    </lineage>
</organism>
<dbReference type="PANTHER" id="PTHR11848">
    <property type="entry name" value="TGF-BETA FAMILY"/>
    <property type="match status" value="1"/>
</dbReference>
<keyword evidence="6 12" id="KW-0732">Signal</keyword>
<dbReference type="PROSITE" id="PS51362">
    <property type="entry name" value="TGF_BETA_2"/>
    <property type="match status" value="1"/>
</dbReference>
<evidence type="ECO:0000313" key="14">
    <source>
        <dbReference type="EMBL" id="KAG8452530.1"/>
    </source>
</evidence>
<protein>
    <recommendedName>
        <fullName evidence="13">TGF-beta family profile domain-containing protein</fullName>
    </recommendedName>
</protein>
<evidence type="ECO:0000256" key="9">
    <source>
        <dbReference type="ARBA" id="ARBA00023180"/>
    </source>
</evidence>
<keyword evidence="15" id="KW-1185">Reference proteome</keyword>
<name>A0A8T2KA88_9PIPI</name>
<dbReference type="GO" id="GO:0005179">
    <property type="term" value="F:hormone activity"/>
    <property type="evidence" value="ECO:0007669"/>
    <property type="project" value="UniProtKB-KW"/>
</dbReference>
<dbReference type="Gene3D" id="2.60.120.970">
    <property type="match status" value="1"/>
</dbReference>
<evidence type="ECO:0000256" key="2">
    <source>
        <dbReference type="ARBA" id="ARBA00004613"/>
    </source>
</evidence>
<proteinExistence type="inferred from homology"/>
<dbReference type="CDD" id="cd19406">
    <property type="entry name" value="TGF_beta_INHBC_E"/>
    <property type="match status" value="1"/>
</dbReference>
<comment type="function">
    <text evidence="1">Inhibins and activins inhibit and activate, respectively, the secretion of follitropin by the pituitary gland. Inhibins/activins are involved in regulating a number of diverse functions such as hypothalamic and pituitary hormone secretion, gonadal hormone secretion, germ cell development and maturation, erythroid differentiation, insulin secretion, nerve cell survival, embryonic axial development or bone growth, depending on their subunit composition. Inhibins appear to oppose the functions of activins.</text>
</comment>
<dbReference type="OrthoDB" id="6516235at2759"/>
<keyword evidence="9" id="KW-0325">Glycoprotein</keyword>
<dbReference type="Pfam" id="PF00019">
    <property type="entry name" value="TGF_beta"/>
    <property type="match status" value="1"/>
</dbReference>
<evidence type="ECO:0000256" key="12">
    <source>
        <dbReference type="SAM" id="SignalP"/>
    </source>
</evidence>
<keyword evidence="4" id="KW-0964">Secreted</keyword>
<evidence type="ECO:0000256" key="6">
    <source>
        <dbReference type="ARBA" id="ARBA00022729"/>
    </source>
</evidence>
<evidence type="ECO:0000256" key="4">
    <source>
        <dbReference type="ARBA" id="ARBA00022525"/>
    </source>
</evidence>
<dbReference type="FunFam" id="2.10.90.10:FF:000005">
    <property type="entry name" value="Inhibin beta A chain"/>
    <property type="match status" value="1"/>
</dbReference>
<evidence type="ECO:0000313" key="15">
    <source>
        <dbReference type="Proteomes" id="UP000812440"/>
    </source>
</evidence>
<dbReference type="InterPro" id="IPR001839">
    <property type="entry name" value="TGF-b_C"/>
</dbReference>
<comment type="similarity">
    <text evidence="3 11">Belongs to the TGF-beta family.</text>
</comment>
<dbReference type="InterPro" id="IPR015615">
    <property type="entry name" value="TGF-beta-rel"/>
</dbReference>
<dbReference type="InterPro" id="IPR029034">
    <property type="entry name" value="Cystine-knot_cytokine"/>
</dbReference>
<feature type="signal peptide" evidence="12">
    <location>
        <begin position="1"/>
        <end position="27"/>
    </location>
</feature>
<keyword evidence="5" id="KW-0372">Hormone</keyword>
<comment type="subunit">
    <text evidence="10">Homodimeric or heterodimeric through association with alpha and beta subunits, linked by one or more disulfide bonds. Inhibins are heterodimers of one alpha and one beta subunit. Activins are homo- or heterodimers of beta subunits only.</text>
</comment>
<evidence type="ECO:0000256" key="7">
    <source>
        <dbReference type="ARBA" id="ARBA00023030"/>
    </source>
</evidence>
<keyword evidence="8" id="KW-1015">Disulfide bond</keyword>